<dbReference type="InterPro" id="IPR001466">
    <property type="entry name" value="Beta-lactam-related"/>
</dbReference>
<dbReference type="PANTHER" id="PTHR43283:SF3">
    <property type="entry name" value="BETA-LACTAMASE FAMILY PROTEIN (AFU_ORTHOLOGUE AFUA_5G07500)"/>
    <property type="match status" value="1"/>
</dbReference>
<dbReference type="Gene3D" id="3.40.710.10">
    <property type="entry name" value="DD-peptidase/beta-lactamase superfamily"/>
    <property type="match status" value="1"/>
</dbReference>
<organism evidence="2">
    <name type="scientific">marine metagenome</name>
    <dbReference type="NCBI Taxonomy" id="408172"/>
    <lineage>
        <taxon>unclassified sequences</taxon>
        <taxon>metagenomes</taxon>
        <taxon>ecological metagenomes</taxon>
    </lineage>
</organism>
<reference evidence="2" key="1">
    <citation type="submission" date="2018-05" db="EMBL/GenBank/DDBJ databases">
        <authorList>
            <person name="Lanie J.A."/>
            <person name="Ng W.-L."/>
            <person name="Kazmierczak K.M."/>
            <person name="Andrzejewski T.M."/>
            <person name="Davidsen T.M."/>
            <person name="Wayne K.J."/>
            <person name="Tettelin H."/>
            <person name="Glass J.I."/>
            <person name="Rusch D."/>
            <person name="Podicherti R."/>
            <person name="Tsui H.-C.T."/>
            <person name="Winkler M.E."/>
        </authorList>
    </citation>
    <scope>NUCLEOTIDE SEQUENCE</scope>
</reference>
<dbReference type="AlphaFoldDB" id="A0A382BZK9"/>
<dbReference type="SUPFAM" id="SSF56601">
    <property type="entry name" value="beta-lactamase/transpeptidase-like"/>
    <property type="match status" value="1"/>
</dbReference>
<dbReference type="PANTHER" id="PTHR43283">
    <property type="entry name" value="BETA-LACTAMASE-RELATED"/>
    <property type="match status" value="1"/>
</dbReference>
<feature type="domain" description="Beta-lactamase-related" evidence="1">
    <location>
        <begin position="45"/>
        <end position="395"/>
    </location>
</feature>
<proteinExistence type="predicted"/>
<dbReference type="Pfam" id="PF00144">
    <property type="entry name" value="Beta-lactamase"/>
    <property type="match status" value="1"/>
</dbReference>
<evidence type="ECO:0000259" key="1">
    <source>
        <dbReference type="Pfam" id="PF00144"/>
    </source>
</evidence>
<protein>
    <recommendedName>
        <fullName evidence="1">Beta-lactamase-related domain-containing protein</fullName>
    </recommendedName>
</protein>
<evidence type="ECO:0000313" key="2">
    <source>
        <dbReference type="EMBL" id="SVB18503.1"/>
    </source>
</evidence>
<dbReference type="InterPro" id="IPR012338">
    <property type="entry name" value="Beta-lactam/transpept-like"/>
</dbReference>
<dbReference type="PROSITE" id="PS51257">
    <property type="entry name" value="PROKAR_LIPOPROTEIN"/>
    <property type="match status" value="1"/>
</dbReference>
<dbReference type="InterPro" id="IPR050789">
    <property type="entry name" value="Diverse_Enzym_Activities"/>
</dbReference>
<gene>
    <name evidence="2" type="ORF">METZ01_LOCUS171357</name>
</gene>
<name>A0A382BZK9_9ZZZZ</name>
<sequence>MKKTILFISFLILSCNSDVKSDNPILNFQNELIKNEVTGSNVFKMVKGGKVIYNEVVNSGKQGDKDINDQTIFPIWSMSKPITTVAIMVLYDRGLFELQDNLSKYLPEYENVKCKGEDGIYPCKNKIKVIDLLTHRSGYTYYSDVYGENKFISPPSPTNKFTSSYHFDNLDDFSKAVANQPLEFEPGSHYLYGLNQAILGRLVEVLSGVSFYDFLKVNLFDPMGMTETKFYLTTEERTRIQPLFINRLPNTPFNPSDTSLKGFTYLLDEQTYDINNYAHYGGEGLVSTFSDYSNFCEMLVNKGNYKGKKIISESSYNLMIKKYTNTAPDPDEPFIFPDLEGHYFGFTFSVMEDAILDGTGSPEGVFGWSGYHNTHFWIDPENKIYGLFMSRSREFNFDISKGLKKAVYSK</sequence>
<dbReference type="EMBL" id="UINC01031832">
    <property type="protein sequence ID" value="SVB18503.1"/>
    <property type="molecule type" value="Genomic_DNA"/>
</dbReference>
<accession>A0A382BZK9</accession>